<accession>A0A2H0KPU6</accession>
<feature type="transmembrane region" description="Helical" evidence="1">
    <location>
        <begin position="176"/>
        <end position="195"/>
    </location>
</feature>
<dbReference type="EMBL" id="PCVN01000090">
    <property type="protein sequence ID" value="PIQ74180.1"/>
    <property type="molecule type" value="Genomic_DNA"/>
</dbReference>
<name>A0A2H0KPU6_9BACT</name>
<keyword evidence="1" id="KW-0472">Membrane</keyword>
<evidence type="ECO:0000313" key="2">
    <source>
        <dbReference type="EMBL" id="PIQ74180.1"/>
    </source>
</evidence>
<gene>
    <name evidence="2" type="ORF">COV85_03510</name>
</gene>
<dbReference type="AlphaFoldDB" id="A0A2H0KPU6"/>
<protein>
    <submittedName>
        <fullName evidence="2">Uncharacterized protein</fullName>
    </submittedName>
</protein>
<comment type="caution">
    <text evidence="2">The sequence shown here is derived from an EMBL/GenBank/DDBJ whole genome shotgun (WGS) entry which is preliminary data.</text>
</comment>
<keyword evidence="1" id="KW-1133">Transmembrane helix</keyword>
<sequence length="198" mass="23576">MWKNNFKKYFNKVNFKRVVLILIVGIIFIFSFYSLFRINKMNFWINKECEKRVYTNYTREEMLPISNEQREELEKVDAECNLYKKYLMDKNADVVIHLYGPQKYIPLTDLPLNIKQSYFACQNSGGYEKVKSILNSGHEAKMVPDEEKRAISRQEVGDYQECLKNQKEATKERPEAYKFLIIVDSIILVIGLLLLKFW</sequence>
<organism evidence="2 3">
    <name type="scientific">Candidatus Portnoybacteria bacterium CG11_big_fil_rev_8_21_14_0_20_44_10</name>
    <dbReference type="NCBI Taxonomy" id="1974818"/>
    <lineage>
        <taxon>Bacteria</taxon>
        <taxon>Candidatus Portnoyibacteriota</taxon>
    </lineage>
</organism>
<keyword evidence="1" id="KW-0812">Transmembrane</keyword>
<reference evidence="2 3" key="1">
    <citation type="submission" date="2017-09" db="EMBL/GenBank/DDBJ databases">
        <title>Depth-based differentiation of microbial function through sediment-hosted aquifers and enrichment of novel symbionts in the deep terrestrial subsurface.</title>
        <authorList>
            <person name="Probst A.J."/>
            <person name="Ladd B."/>
            <person name="Jarett J.K."/>
            <person name="Geller-Mcgrath D.E."/>
            <person name="Sieber C.M."/>
            <person name="Emerson J.B."/>
            <person name="Anantharaman K."/>
            <person name="Thomas B.C."/>
            <person name="Malmstrom R."/>
            <person name="Stieglmeier M."/>
            <person name="Klingl A."/>
            <person name="Woyke T."/>
            <person name="Ryan C.M."/>
            <person name="Banfield J.F."/>
        </authorList>
    </citation>
    <scope>NUCLEOTIDE SEQUENCE [LARGE SCALE GENOMIC DNA]</scope>
    <source>
        <strain evidence="2">CG11_big_fil_rev_8_21_14_0_20_44_10</strain>
    </source>
</reference>
<feature type="transmembrane region" description="Helical" evidence="1">
    <location>
        <begin position="18"/>
        <end position="36"/>
    </location>
</feature>
<evidence type="ECO:0000256" key="1">
    <source>
        <dbReference type="SAM" id="Phobius"/>
    </source>
</evidence>
<proteinExistence type="predicted"/>
<evidence type="ECO:0000313" key="3">
    <source>
        <dbReference type="Proteomes" id="UP000231550"/>
    </source>
</evidence>
<dbReference type="Proteomes" id="UP000231550">
    <property type="component" value="Unassembled WGS sequence"/>
</dbReference>